<accession>A0A0C3A4G6</accession>
<evidence type="ECO:0000256" key="1">
    <source>
        <dbReference type="SAM" id="MobiDB-lite"/>
    </source>
</evidence>
<feature type="compositionally biased region" description="Acidic residues" evidence="1">
    <location>
        <begin position="774"/>
        <end position="784"/>
    </location>
</feature>
<sequence length="987" mass="105716">MPLQHAKLEDNESETVPEGQNPFTVAAITALYSSSFSQGFSNSQRQAAIRALLRHGAHEDGTHYHAKTPGSLHPAYTVFNPIDRTENKVLSRMDLIEASLGDVFDVITLQDHLDGGISLLIRCPGSEPPSNLAAEKITLDIYVTPRKLVHNECVSGDTTMLIQAFSQEFVLPHLQCFAERCKIESVKAPKPHLLAEPIDLNGQNHLPTFLSPVASQIQCTACSTEAKPDPAVDVRHLSASAAIHESAVFAPSVKKMHPPSTPSTAHQRTAHQRRPADAFLFVDNKKFPEPIPLVIPDLAPSSPLISLGPHTDAVLDRFSFGDDVLPRLHILVGTVCSSRWEAILRGTPWNLTYEQASNLSSALLADLKGTPGLPVTTKSKFFILSLLVKVLGVVTLLCPEYMPSSGPHSRPLNIAVFAAPKPGAQCVQPKARSHVKVVLSTEACAALRLNQHKKSQWFQKDLNDAWRSFEKVTKTLASKHHKSVHHVENEFYLGHTKFHSRHDKINAWNAFCWKQQCNDWTAMARGRNVLPELVQENRANYCGLSAEEKECLVEEFSQFRELKAVGIHLTSKSKINDVTHMLNAVENELHNLRSRTGVETMLYATHGTTNLPLRGIAFTTDGIANFMGPVMGIETQTLISKMEGFAVQGFKGAAKNHQDCISTVHASIRSIINCKLQGWPEAIPFTNLSSASSSLSQLELLLRKWEMGMTYWKEISDEEVEELRQKRNEQIEGGEIKEPLRRTHSDKGKKCVRRSSDDPPSCKKYKSAATIVNSDDEGGEEPEESGLPPAPPSTQGQVDGNANPTATAASASASPGNPTASAGTSPGNLTATAASASASPGNPTTNAGTSPGNPTTTAASAGASPGNPTASAGTSPGNPTATAASASASPGNPTTNTGTSPGNPTATAASTGTSPSNPTTSAGTSPAEQTATAKNTSTATTANPAMMDSTLDSDIHGILSFGGTEQQVFDDLVESILNFDGTSIGLY</sequence>
<protein>
    <submittedName>
        <fullName evidence="2">Uncharacterized protein</fullName>
    </submittedName>
</protein>
<dbReference type="Proteomes" id="UP000053989">
    <property type="component" value="Unassembled WGS sequence"/>
</dbReference>
<evidence type="ECO:0000313" key="2">
    <source>
        <dbReference type="EMBL" id="KIM59582.1"/>
    </source>
</evidence>
<dbReference type="HOGENOM" id="CLU_014768_0_0_1"/>
<evidence type="ECO:0000313" key="3">
    <source>
        <dbReference type="Proteomes" id="UP000053989"/>
    </source>
</evidence>
<dbReference type="AlphaFoldDB" id="A0A0C3A4G6"/>
<name>A0A0C3A4G6_9AGAM</name>
<feature type="compositionally biased region" description="Low complexity" evidence="1">
    <location>
        <begin position="800"/>
        <end position="823"/>
    </location>
</feature>
<feature type="compositionally biased region" description="Basic and acidic residues" evidence="1">
    <location>
        <begin position="730"/>
        <end position="761"/>
    </location>
</feature>
<dbReference type="EMBL" id="KN822071">
    <property type="protein sequence ID" value="KIM59582.1"/>
    <property type="molecule type" value="Genomic_DNA"/>
</dbReference>
<reference evidence="2 3" key="1">
    <citation type="submission" date="2014-04" db="EMBL/GenBank/DDBJ databases">
        <authorList>
            <consortium name="DOE Joint Genome Institute"/>
            <person name="Kuo A."/>
            <person name="Kohler A."/>
            <person name="Nagy L.G."/>
            <person name="Floudas D."/>
            <person name="Copeland A."/>
            <person name="Barry K.W."/>
            <person name="Cichocki N."/>
            <person name="Veneault-Fourrey C."/>
            <person name="LaButti K."/>
            <person name="Lindquist E.A."/>
            <person name="Lipzen A."/>
            <person name="Lundell T."/>
            <person name="Morin E."/>
            <person name="Murat C."/>
            <person name="Sun H."/>
            <person name="Tunlid A."/>
            <person name="Henrissat B."/>
            <person name="Grigoriev I.V."/>
            <person name="Hibbett D.S."/>
            <person name="Martin F."/>
            <person name="Nordberg H.P."/>
            <person name="Cantor M.N."/>
            <person name="Hua S.X."/>
        </authorList>
    </citation>
    <scope>NUCLEOTIDE SEQUENCE [LARGE SCALE GENOMIC DNA]</scope>
    <source>
        <strain evidence="2 3">Foug A</strain>
    </source>
</reference>
<dbReference type="OrthoDB" id="2685591at2759"/>
<reference evidence="3" key="2">
    <citation type="submission" date="2015-01" db="EMBL/GenBank/DDBJ databases">
        <title>Evolutionary Origins and Diversification of the Mycorrhizal Mutualists.</title>
        <authorList>
            <consortium name="DOE Joint Genome Institute"/>
            <consortium name="Mycorrhizal Genomics Consortium"/>
            <person name="Kohler A."/>
            <person name="Kuo A."/>
            <person name="Nagy L.G."/>
            <person name="Floudas D."/>
            <person name="Copeland A."/>
            <person name="Barry K.W."/>
            <person name="Cichocki N."/>
            <person name="Veneault-Fourrey C."/>
            <person name="LaButti K."/>
            <person name="Lindquist E.A."/>
            <person name="Lipzen A."/>
            <person name="Lundell T."/>
            <person name="Morin E."/>
            <person name="Murat C."/>
            <person name="Riley R."/>
            <person name="Ohm R."/>
            <person name="Sun H."/>
            <person name="Tunlid A."/>
            <person name="Henrissat B."/>
            <person name="Grigoriev I.V."/>
            <person name="Hibbett D.S."/>
            <person name="Martin F."/>
        </authorList>
    </citation>
    <scope>NUCLEOTIDE SEQUENCE [LARGE SCALE GENOMIC DNA]</scope>
    <source>
        <strain evidence="3">Foug A</strain>
    </source>
</reference>
<gene>
    <name evidence="2" type="ORF">SCLCIDRAFT_27152</name>
</gene>
<dbReference type="InParanoid" id="A0A0C3A4G6"/>
<proteinExistence type="predicted"/>
<keyword evidence="3" id="KW-1185">Reference proteome</keyword>
<feature type="compositionally biased region" description="Low complexity" evidence="1">
    <location>
        <begin position="830"/>
        <end position="945"/>
    </location>
</feature>
<organism evidence="2 3">
    <name type="scientific">Scleroderma citrinum Foug A</name>
    <dbReference type="NCBI Taxonomy" id="1036808"/>
    <lineage>
        <taxon>Eukaryota</taxon>
        <taxon>Fungi</taxon>
        <taxon>Dikarya</taxon>
        <taxon>Basidiomycota</taxon>
        <taxon>Agaricomycotina</taxon>
        <taxon>Agaricomycetes</taxon>
        <taxon>Agaricomycetidae</taxon>
        <taxon>Boletales</taxon>
        <taxon>Sclerodermatineae</taxon>
        <taxon>Sclerodermataceae</taxon>
        <taxon>Scleroderma</taxon>
    </lineage>
</organism>
<dbReference type="STRING" id="1036808.A0A0C3A4G6"/>
<feature type="region of interest" description="Disordered" evidence="1">
    <location>
        <begin position="730"/>
        <end position="948"/>
    </location>
</feature>